<dbReference type="PANTHER" id="PTHR30012:SF0">
    <property type="entry name" value="TYPE II SECRETION SYSTEM PROTEIN F-RELATED"/>
    <property type="match status" value="1"/>
</dbReference>
<dbReference type="NCBIfam" id="TIGR02120">
    <property type="entry name" value="GspF"/>
    <property type="match status" value="1"/>
</dbReference>
<dbReference type="InterPro" id="IPR011850">
    <property type="entry name" value="T2SS_GspF"/>
</dbReference>
<comment type="function">
    <text evidence="1">Component of the type II secretion system inner membrane complex required for the energy-dependent secretion of extracellular factors such as proteases and toxins from the periplasm.</text>
</comment>
<feature type="transmembrane region" description="Helical" evidence="13">
    <location>
        <begin position="373"/>
        <end position="394"/>
    </location>
</feature>
<feature type="transmembrane region" description="Helical" evidence="13">
    <location>
        <begin position="166"/>
        <end position="189"/>
    </location>
</feature>
<protein>
    <recommendedName>
        <fullName evidence="11">General secretion pathway protein F</fullName>
    </recommendedName>
</protein>
<dbReference type="Proteomes" id="UP001046350">
    <property type="component" value="Chromosome"/>
</dbReference>
<comment type="similarity">
    <text evidence="12">Belongs to the GSP F family.</text>
</comment>
<evidence type="ECO:0000256" key="6">
    <source>
        <dbReference type="ARBA" id="ARBA00022723"/>
    </source>
</evidence>
<evidence type="ECO:0000256" key="4">
    <source>
        <dbReference type="ARBA" id="ARBA00022475"/>
    </source>
</evidence>
<evidence type="ECO:0000256" key="7">
    <source>
        <dbReference type="ARBA" id="ARBA00022837"/>
    </source>
</evidence>
<evidence type="ECO:0000313" key="15">
    <source>
        <dbReference type="EMBL" id="QXH51208.1"/>
    </source>
</evidence>
<evidence type="ECO:0000256" key="2">
    <source>
        <dbReference type="ARBA" id="ARBA00004651"/>
    </source>
</evidence>
<feature type="domain" description="Type II secretion system protein GspF" evidence="14">
    <location>
        <begin position="68"/>
        <end position="190"/>
    </location>
</feature>
<organism evidence="15 16">
    <name type="scientific">Pseudomonas fakonensis</name>
    <dbReference type="NCBI Taxonomy" id="2842355"/>
    <lineage>
        <taxon>Bacteria</taxon>
        <taxon>Pseudomonadati</taxon>
        <taxon>Pseudomonadota</taxon>
        <taxon>Gammaproteobacteria</taxon>
        <taxon>Pseudomonadales</taxon>
        <taxon>Pseudomonadaceae</taxon>
        <taxon>Pseudomonas</taxon>
    </lineage>
</organism>
<dbReference type="PROSITE" id="PS00874">
    <property type="entry name" value="T2SP_F"/>
    <property type="match status" value="1"/>
</dbReference>
<evidence type="ECO:0000259" key="14">
    <source>
        <dbReference type="Pfam" id="PF00482"/>
    </source>
</evidence>
<evidence type="ECO:0000256" key="10">
    <source>
        <dbReference type="ARBA" id="ARBA00023136"/>
    </source>
</evidence>
<evidence type="ECO:0000256" key="5">
    <source>
        <dbReference type="ARBA" id="ARBA00022692"/>
    </source>
</evidence>
<keyword evidence="4" id="KW-1003">Cell membrane</keyword>
<gene>
    <name evidence="15" type="primary">gspF</name>
    <name evidence="15" type="ORF">KSS94_25275</name>
</gene>
<evidence type="ECO:0000256" key="13">
    <source>
        <dbReference type="SAM" id="Phobius"/>
    </source>
</evidence>
<dbReference type="InterPro" id="IPR003004">
    <property type="entry name" value="GspF/PilC"/>
</dbReference>
<reference evidence="15" key="1">
    <citation type="journal article" date="2021" name="Microorganisms">
        <title>The Ever-Expanding Pseudomonas Genus: Description of 43 New Species and Partition of the Pseudomonas putida Group.</title>
        <authorList>
            <person name="Girard L."/>
            <person name="Lood C."/>
            <person name="Hofte M."/>
            <person name="Vandamme P."/>
            <person name="Rokni-Zadeh H."/>
            <person name="van Noort V."/>
            <person name="Lavigne R."/>
            <person name="De Mot R."/>
        </authorList>
    </citation>
    <scope>NUCLEOTIDE SEQUENCE</scope>
    <source>
        <strain evidence="15">COW40</strain>
    </source>
</reference>
<evidence type="ECO:0000256" key="3">
    <source>
        <dbReference type="ARBA" id="ARBA00022448"/>
    </source>
</evidence>
<evidence type="ECO:0000256" key="11">
    <source>
        <dbReference type="ARBA" id="ARBA00030750"/>
    </source>
</evidence>
<proteinExistence type="inferred from homology"/>
<evidence type="ECO:0000313" key="16">
    <source>
        <dbReference type="Proteomes" id="UP001046350"/>
    </source>
</evidence>
<keyword evidence="8" id="KW-0653">Protein transport</keyword>
<sequence length="401" mass="43368">MASFRYRALDRQQRAQRGRLEAVDARQARQQLRERGWQVLQLRPAGVALLTRLTPHGRLGGLQRSLLTRQLATLLHAGMPLAEALEALSGQSNQRQVRQVMRGVAARVAEGNALTDALAHYPAAFPVVYRATVAAAERSGHLAEVFERLAEHGEQQQTTRQKVQLAMVYPLILLGVSILVVGFLLGFVVPDVVQAFARDQATLPTPTRVLIALSDAVRHHGLLTLVVLALAGALLAGVLRHPARRRQWHLLVLRVPLYGDFVRARDAARFASTLAILGRSGVALVEALQIGASVVGNLLLRERLQAAAGELAEGASLASSLGRSAALPALMLHMIASGERSGELDSMLERAADLQEKHLAARVALLMSLCEPLMLLVMGGIVLFIVLAILLPILNLNQLVT</sequence>
<dbReference type="RefSeq" id="WP_217840748.1">
    <property type="nucleotide sequence ID" value="NZ_CP077076.1"/>
</dbReference>
<feature type="transmembrane region" description="Helical" evidence="13">
    <location>
        <begin position="220"/>
        <end position="239"/>
    </location>
</feature>
<keyword evidence="7" id="KW-0106">Calcium</keyword>
<evidence type="ECO:0000256" key="8">
    <source>
        <dbReference type="ARBA" id="ARBA00022927"/>
    </source>
</evidence>
<keyword evidence="6" id="KW-0479">Metal-binding</keyword>
<name>A0ABX8N698_9PSED</name>
<keyword evidence="9 13" id="KW-1133">Transmembrane helix</keyword>
<comment type="subcellular location">
    <subcellularLocation>
        <location evidence="12">Cell inner membrane</location>
        <topology evidence="12">Multi-pass membrane protein</topology>
    </subcellularLocation>
    <subcellularLocation>
        <location evidence="2">Cell membrane</location>
        <topology evidence="2">Multi-pass membrane protein</topology>
    </subcellularLocation>
</comment>
<dbReference type="PANTHER" id="PTHR30012">
    <property type="entry name" value="GENERAL SECRETION PATHWAY PROTEIN"/>
    <property type="match status" value="1"/>
</dbReference>
<evidence type="ECO:0000256" key="1">
    <source>
        <dbReference type="ARBA" id="ARBA00002684"/>
    </source>
</evidence>
<evidence type="ECO:0000256" key="12">
    <source>
        <dbReference type="RuleBase" id="RU003923"/>
    </source>
</evidence>
<evidence type="ECO:0000256" key="9">
    <source>
        <dbReference type="ARBA" id="ARBA00022989"/>
    </source>
</evidence>
<dbReference type="Pfam" id="PF00482">
    <property type="entry name" value="T2SSF"/>
    <property type="match status" value="2"/>
</dbReference>
<dbReference type="InterPro" id="IPR001992">
    <property type="entry name" value="T2SS_GspF/T4SS_PilC_CS"/>
</dbReference>
<keyword evidence="3 12" id="KW-0813">Transport</keyword>
<dbReference type="EMBL" id="CP077076">
    <property type="protein sequence ID" value="QXH51208.1"/>
    <property type="molecule type" value="Genomic_DNA"/>
</dbReference>
<feature type="domain" description="Type II secretion system protein GspF" evidence="14">
    <location>
        <begin position="270"/>
        <end position="392"/>
    </location>
</feature>
<dbReference type="InterPro" id="IPR018076">
    <property type="entry name" value="T2SS_GspF_dom"/>
</dbReference>
<accession>A0ABX8N698</accession>
<keyword evidence="10 13" id="KW-0472">Membrane</keyword>
<keyword evidence="5 12" id="KW-0812">Transmembrane</keyword>
<keyword evidence="16" id="KW-1185">Reference proteome</keyword>